<proteinExistence type="predicted"/>
<dbReference type="InterPro" id="IPR019587">
    <property type="entry name" value="Polyketide_cyclase/dehydratase"/>
</dbReference>
<keyword evidence="2" id="KW-1185">Reference proteome</keyword>
<dbReference type="RefSeq" id="WP_171684516.1">
    <property type="nucleotide sequence ID" value="NZ_WHNZ01000039.1"/>
</dbReference>
<sequence length="146" mass="16480">MVDVLTEITINRSCDQVSQYAANPDHAPEWYANIQSAEWQTPKPLKIGSKIAFKAAFLGKELSYVYEIVEYEPSKKLVMRTAHGPFPMETSYTWESAGGQATHMTLRNKGNPSGFSLIFAPFMSLMMKRANNMDLKKIKALLEKQS</sequence>
<dbReference type="InterPro" id="IPR023393">
    <property type="entry name" value="START-like_dom_sf"/>
</dbReference>
<dbReference type="SUPFAM" id="SSF55961">
    <property type="entry name" value="Bet v1-like"/>
    <property type="match status" value="1"/>
</dbReference>
<accession>A0ABX1ZRM0</accession>
<gene>
    <name evidence="1" type="ORF">GC097_16920</name>
</gene>
<dbReference type="Proteomes" id="UP000618579">
    <property type="component" value="Unassembled WGS sequence"/>
</dbReference>
<comment type="caution">
    <text evidence="1">The sequence shown here is derived from an EMBL/GenBank/DDBJ whole genome shotgun (WGS) entry which is preliminary data.</text>
</comment>
<dbReference type="CDD" id="cd08865">
    <property type="entry name" value="SRPBCC_10"/>
    <property type="match status" value="1"/>
</dbReference>
<organism evidence="1 2">
    <name type="scientific">Paenibacillus planticolens</name>
    <dbReference type="NCBI Taxonomy" id="2654976"/>
    <lineage>
        <taxon>Bacteria</taxon>
        <taxon>Bacillati</taxon>
        <taxon>Bacillota</taxon>
        <taxon>Bacilli</taxon>
        <taxon>Bacillales</taxon>
        <taxon>Paenibacillaceae</taxon>
        <taxon>Paenibacillus</taxon>
    </lineage>
</organism>
<protein>
    <submittedName>
        <fullName evidence="1">ATPase</fullName>
    </submittedName>
</protein>
<reference evidence="1 2" key="1">
    <citation type="submission" date="2019-10" db="EMBL/GenBank/DDBJ databases">
        <title>Description of Paenibacillus pedi sp. nov.</title>
        <authorList>
            <person name="Carlier A."/>
            <person name="Qi S."/>
        </authorList>
    </citation>
    <scope>NUCLEOTIDE SEQUENCE [LARGE SCALE GENOMIC DNA]</scope>
    <source>
        <strain evidence="1 2">LMG 31457</strain>
    </source>
</reference>
<evidence type="ECO:0000313" key="1">
    <source>
        <dbReference type="EMBL" id="NOV01700.1"/>
    </source>
</evidence>
<dbReference type="EMBL" id="WHNZ01000039">
    <property type="protein sequence ID" value="NOV01700.1"/>
    <property type="molecule type" value="Genomic_DNA"/>
</dbReference>
<dbReference type="Pfam" id="PF10604">
    <property type="entry name" value="Polyketide_cyc2"/>
    <property type="match status" value="1"/>
</dbReference>
<name>A0ABX1ZRM0_9BACL</name>
<dbReference type="Gene3D" id="3.30.530.20">
    <property type="match status" value="1"/>
</dbReference>
<evidence type="ECO:0000313" key="2">
    <source>
        <dbReference type="Proteomes" id="UP000618579"/>
    </source>
</evidence>